<comment type="subcellular location">
    <subcellularLocation>
        <location evidence="1 10">Cytoplasm</location>
    </subcellularLocation>
</comment>
<reference evidence="12 13" key="1">
    <citation type="journal article" date="2011" name="Stand. Genomic Sci.">
        <title>Non-contiguous finished genome sequence and contextual data of the filamentous soil bacterium Ktedonobacter racemifer type strain (SOSP1-21).</title>
        <authorList>
            <person name="Chang Y.J."/>
            <person name="Land M."/>
            <person name="Hauser L."/>
            <person name="Chertkov O."/>
            <person name="Del Rio T.G."/>
            <person name="Nolan M."/>
            <person name="Copeland A."/>
            <person name="Tice H."/>
            <person name="Cheng J.F."/>
            <person name="Lucas S."/>
            <person name="Han C."/>
            <person name="Goodwin L."/>
            <person name="Pitluck S."/>
            <person name="Ivanova N."/>
            <person name="Ovchinikova G."/>
            <person name="Pati A."/>
            <person name="Chen A."/>
            <person name="Palaniappan K."/>
            <person name="Mavromatis K."/>
            <person name="Liolios K."/>
            <person name="Brettin T."/>
            <person name="Fiebig A."/>
            <person name="Rohde M."/>
            <person name="Abt B."/>
            <person name="Goker M."/>
            <person name="Detter J.C."/>
            <person name="Woyke T."/>
            <person name="Bristow J."/>
            <person name="Eisen J.A."/>
            <person name="Markowitz V."/>
            <person name="Hugenholtz P."/>
            <person name="Kyrpides N.C."/>
            <person name="Klenk H.P."/>
            <person name="Lapidus A."/>
        </authorList>
    </citation>
    <scope>NUCLEOTIDE SEQUENCE [LARGE SCALE GENOMIC DNA]</scope>
    <source>
        <strain evidence="13">DSM 44963</strain>
    </source>
</reference>
<dbReference type="InterPro" id="IPR007214">
    <property type="entry name" value="YbaK/aa-tRNA-synth-assoc-dom"/>
</dbReference>
<dbReference type="eggNOG" id="COG0442">
    <property type="taxonomic scope" value="Bacteria"/>
</dbReference>
<dbReference type="FunCoup" id="D6TLR3">
    <property type="interactions" value="430"/>
</dbReference>
<dbReference type="HAMAP" id="MF_01569">
    <property type="entry name" value="Pro_tRNA_synth_type1"/>
    <property type="match status" value="1"/>
</dbReference>
<dbReference type="InterPro" id="IPR006195">
    <property type="entry name" value="aa-tRNA-synth_II"/>
</dbReference>
<evidence type="ECO:0000256" key="7">
    <source>
        <dbReference type="ARBA" id="ARBA00022917"/>
    </source>
</evidence>
<dbReference type="InterPro" id="IPR002316">
    <property type="entry name" value="Pro-tRNA-ligase_IIa"/>
</dbReference>
<dbReference type="Proteomes" id="UP000004508">
    <property type="component" value="Unassembled WGS sequence"/>
</dbReference>
<evidence type="ECO:0000256" key="9">
    <source>
        <dbReference type="ARBA" id="ARBA00047671"/>
    </source>
</evidence>
<evidence type="ECO:0000256" key="4">
    <source>
        <dbReference type="ARBA" id="ARBA00022598"/>
    </source>
</evidence>
<dbReference type="PRINTS" id="PR01046">
    <property type="entry name" value="TRNASYNTHPRO"/>
</dbReference>
<evidence type="ECO:0000256" key="6">
    <source>
        <dbReference type="ARBA" id="ARBA00022840"/>
    </source>
</evidence>
<evidence type="ECO:0000256" key="3">
    <source>
        <dbReference type="ARBA" id="ARBA00022490"/>
    </source>
</evidence>
<dbReference type="GO" id="GO:0004827">
    <property type="term" value="F:proline-tRNA ligase activity"/>
    <property type="evidence" value="ECO:0007669"/>
    <property type="project" value="UniProtKB-UniRule"/>
</dbReference>
<keyword evidence="6 10" id="KW-0067">ATP-binding</keyword>
<keyword evidence="13" id="KW-1185">Reference proteome</keyword>
<dbReference type="Pfam" id="PF03129">
    <property type="entry name" value="HGTP_anticodon"/>
    <property type="match status" value="1"/>
</dbReference>
<evidence type="ECO:0000259" key="11">
    <source>
        <dbReference type="PROSITE" id="PS50862"/>
    </source>
</evidence>
<comment type="domain">
    <text evidence="10">Consists of three domains: the N-terminal catalytic domain, the editing domain and the C-terminal anticodon-binding domain.</text>
</comment>
<dbReference type="InterPro" id="IPR004154">
    <property type="entry name" value="Anticodon-bd"/>
</dbReference>
<evidence type="ECO:0000256" key="2">
    <source>
        <dbReference type="ARBA" id="ARBA00011738"/>
    </source>
</evidence>
<keyword evidence="4 10" id="KW-0436">Ligase</keyword>
<dbReference type="Gene3D" id="3.30.930.10">
    <property type="entry name" value="Bira Bifunctional Protein, Domain 2"/>
    <property type="match status" value="2"/>
</dbReference>
<dbReference type="InterPro" id="IPR045864">
    <property type="entry name" value="aa-tRNA-synth_II/BPL/LPL"/>
</dbReference>
<comment type="function">
    <text evidence="10">Catalyzes the attachment of proline to tRNA(Pro) in a two-step reaction: proline is first activated by ATP to form Pro-AMP and then transferred to the acceptor end of tRNA(Pro). As ProRS can inadvertently accommodate and process non-cognate amino acids such as alanine and cysteine, to avoid such errors it has two additional distinct editing activities against alanine. One activity is designated as 'pretransfer' editing and involves the tRNA(Pro)-independent hydrolysis of activated Ala-AMP. The other activity is designated 'posttransfer' editing and involves deacylation of mischarged Ala-tRNA(Pro). The misacylated Cys-tRNA(Pro) is not edited by ProRS.</text>
</comment>
<dbReference type="NCBIfam" id="NF006625">
    <property type="entry name" value="PRK09194.1"/>
    <property type="match status" value="1"/>
</dbReference>
<dbReference type="STRING" id="485913.Krac_8024"/>
<dbReference type="CDD" id="cd04334">
    <property type="entry name" value="ProRS-INS"/>
    <property type="match status" value="1"/>
</dbReference>
<dbReference type="GO" id="GO:0002161">
    <property type="term" value="F:aminoacyl-tRNA deacylase activity"/>
    <property type="evidence" value="ECO:0007669"/>
    <property type="project" value="InterPro"/>
</dbReference>
<dbReference type="GO" id="GO:0005524">
    <property type="term" value="F:ATP binding"/>
    <property type="evidence" value="ECO:0007669"/>
    <property type="project" value="UniProtKB-UniRule"/>
</dbReference>
<dbReference type="GO" id="GO:0005829">
    <property type="term" value="C:cytosol"/>
    <property type="evidence" value="ECO:0007669"/>
    <property type="project" value="TreeGrafter"/>
</dbReference>
<dbReference type="EC" id="6.1.1.15" evidence="10"/>
<dbReference type="CDD" id="cd00861">
    <property type="entry name" value="ProRS_anticodon_short"/>
    <property type="match status" value="1"/>
</dbReference>
<comment type="similarity">
    <text evidence="10">Belongs to the class-II aminoacyl-tRNA synthetase family. ProS type 1 subfamily.</text>
</comment>
<evidence type="ECO:0000256" key="8">
    <source>
        <dbReference type="ARBA" id="ARBA00023146"/>
    </source>
</evidence>
<dbReference type="EMBL" id="ADVG01000002">
    <property type="protein sequence ID" value="EFH86713.1"/>
    <property type="molecule type" value="Genomic_DNA"/>
</dbReference>
<dbReference type="SUPFAM" id="SSF55826">
    <property type="entry name" value="YbaK/ProRS associated domain"/>
    <property type="match status" value="1"/>
</dbReference>
<dbReference type="InterPro" id="IPR004500">
    <property type="entry name" value="Pro-tRNA-synth_IIa_bac-type"/>
</dbReference>
<name>D6TLR3_KTERA</name>
<evidence type="ECO:0000256" key="10">
    <source>
        <dbReference type="HAMAP-Rule" id="MF_01569"/>
    </source>
</evidence>
<dbReference type="InterPro" id="IPR036621">
    <property type="entry name" value="Anticodon-bd_dom_sf"/>
</dbReference>
<evidence type="ECO:0000256" key="5">
    <source>
        <dbReference type="ARBA" id="ARBA00022741"/>
    </source>
</evidence>
<comment type="catalytic activity">
    <reaction evidence="9 10">
        <text>tRNA(Pro) + L-proline + ATP = L-prolyl-tRNA(Pro) + AMP + diphosphate</text>
        <dbReference type="Rhea" id="RHEA:14305"/>
        <dbReference type="Rhea" id="RHEA-COMP:9700"/>
        <dbReference type="Rhea" id="RHEA-COMP:9702"/>
        <dbReference type="ChEBI" id="CHEBI:30616"/>
        <dbReference type="ChEBI" id="CHEBI:33019"/>
        <dbReference type="ChEBI" id="CHEBI:60039"/>
        <dbReference type="ChEBI" id="CHEBI:78442"/>
        <dbReference type="ChEBI" id="CHEBI:78532"/>
        <dbReference type="ChEBI" id="CHEBI:456215"/>
        <dbReference type="EC" id="6.1.1.15"/>
    </reaction>
</comment>
<dbReference type="SUPFAM" id="SSF52954">
    <property type="entry name" value="Class II aaRS ABD-related"/>
    <property type="match status" value="1"/>
</dbReference>
<evidence type="ECO:0000313" key="13">
    <source>
        <dbReference type="Proteomes" id="UP000004508"/>
    </source>
</evidence>
<dbReference type="Pfam" id="PF04073">
    <property type="entry name" value="tRNA_edit"/>
    <property type="match status" value="1"/>
</dbReference>
<gene>
    <name evidence="10" type="primary">proS</name>
    <name evidence="12" type="ORF">Krac_8024</name>
</gene>
<dbReference type="SUPFAM" id="SSF55681">
    <property type="entry name" value="Class II aaRS and biotin synthetases"/>
    <property type="match status" value="1"/>
</dbReference>
<keyword evidence="7 10" id="KW-0648">Protein biosynthesis</keyword>
<dbReference type="InterPro" id="IPR002314">
    <property type="entry name" value="aa-tRNA-synt_IIb"/>
</dbReference>
<dbReference type="AlphaFoldDB" id="D6TLR3"/>
<comment type="subunit">
    <text evidence="2 10">Homodimer.</text>
</comment>
<proteinExistence type="inferred from homology"/>
<dbReference type="InterPro" id="IPR023717">
    <property type="entry name" value="Pro-tRNA-Synthase_IIa_type1"/>
</dbReference>
<evidence type="ECO:0000256" key="1">
    <source>
        <dbReference type="ARBA" id="ARBA00004496"/>
    </source>
</evidence>
<comment type="caution">
    <text evidence="12">The sequence shown here is derived from an EMBL/GenBank/DDBJ whole genome shotgun (WGS) entry which is preliminary data.</text>
</comment>
<feature type="domain" description="Aminoacyl-transfer RNA synthetases class-II family profile" evidence="11">
    <location>
        <begin position="33"/>
        <end position="474"/>
    </location>
</feature>
<dbReference type="NCBIfam" id="TIGR00409">
    <property type="entry name" value="proS_fam_II"/>
    <property type="match status" value="1"/>
</dbReference>
<evidence type="ECO:0000313" key="12">
    <source>
        <dbReference type="EMBL" id="EFH86713.1"/>
    </source>
</evidence>
<keyword evidence="8 10" id="KW-0030">Aminoacyl-tRNA synthetase</keyword>
<dbReference type="RefSeq" id="WP_007911256.1">
    <property type="nucleotide sequence ID" value="NZ_ADVG01000002.1"/>
</dbReference>
<protein>
    <recommendedName>
        <fullName evidence="10">Proline--tRNA ligase</fullName>
        <ecNumber evidence="10">6.1.1.15</ecNumber>
    </recommendedName>
    <alternativeName>
        <fullName evidence="10">Prolyl-tRNA synthetase</fullName>
        <shortName evidence="10">ProRS</shortName>
    </alternativeName>
</protein>
<dbReference type="PANTHER" id="PTHR42753">
    <property type="entry name" value="MITOCHONDRIAL RIBOSOME PROTEIN L39/PROLYL-TRNA LIGASE FAMILY MEMBER"/>
    <property type="match status" value="1"/>
</dbReference>
<dbReference type="PANTHER" id="PTHR42753:SF2">
    <property type="entry name" value="PROLINE--TRNA LIGASE"/>
    <property type="match status" value="1"/>
</dbReference>
<accession>D6TLR3</accession>
<sequence length="578" mass="64101">MRYSQLLGGTLRERAHDVESTNLDLLTRGGFVRQLTSGVYSMLPLGERVMRKLTEIIRAEMERIGGQEVSMPVLQPREIWEARPQSGKASRAEGYGPVLFSLHDRRERELVLGPTHEEICTLLAQEFIRSYRDLPRLVFQVQRKFRDEPRARGGLLRLREFLMKDLYSFDADEEGLNANFELVREAYCRIFARCGLDFIVVEADSGAIGGKESLEFIALTEAGEDTILRCTGCGYAANVEKAEFVRPERVSAEEQTLEEVYTPNCKSISDLADFLSISEDETMKVVCYRAGGQLVMAVVRGDLEINEIKLTNVITKRGLNATDLRLATGEELERAGIVAGYASPLGENKALLIVADHSLRSGNNFVAGANRAEHHLKNVNYPRDFRVDTWADIASAYEGAACVRCGGRLHALRGCELGHIFKLGTIYSDLFNATFLDAEGRTQPLIMASYGIGISRLLACIVEQQHDARGLTWPLAVAPYAVSLVGIDLVKEEIGRAAEQLYADLCAAGVEVLFDDRHESAGIKFNDADLLGLPLRVVVSKRSLKQGGVELKVRTSQESQIVSLSEALNEIQQVLMQL</sequence>
<dbReference type="InterPro" id="IPR044140">
    <property type="entry name" value="ProRS_anticodon_short"/>
</dbReference>
<keyword evidence="5 10" id="KW-0547">Nucleotide-binding</keyword>
<dbReference type="Gene3D" id="3.40.50.800">
    <property type="entry name" value="Anticodon-binding domain"/>
    <property type="match status" value="1"/>
</dbReference>
<keyword evidence="3 10" id="KW-0963">Cytoplasm</keyword>
<dbReference type="GO" id="GO:0006433">
    <property type="term" value="P:prolyl-tRNA aminoacylation"/>
    <property type="evidence" value="ECO:0007669"/>
    <property type="project" value="UniProtKB-UniRule"/>
</dbReference>
<dbReference type="InterPro" id="IPR036754">
    <property type="entry name" value="YbaK/aa-tRNA-synt-asso_dom_sf"/>
</dbReference>
<dbReference type="InParanoid" id="D6TLR3"/>
<dbReference type="PROSITE" id="PS50862">
    <property type="entry name" value="AA_TRNA_LIGASE_II"/>
    <property type="match status" value="1"/>
</dbReference>
<dbReference type="Pfam" id="PF00587">
    <property type="entry name" value="tRNA-synt_2b"/>
    <property type="match status" value="1"/>
</dbReference>
<organism evidence="12 13">
    <name type="scientific">Ktedonobacter racemifer DSM 44963</name>
    <dbReference type="NCBI Taxonomy" id="485913"/>
    <lineage>
        <taxon>Bacteria</taxon>
        <taxon>Bacillati</taxon>
        <taxon>Chloroflexota</taxon>
        <taxon>Ktedonobacteria</taxon>
        <taxon>Ktedonobacterales</taxon>
        <taxon>Ktedonobacteraceae</taxon>
        <taxon>Ktedonobacter</taxon>
    </lineage>
</organism>
<dbReference type="OrthoDB" id="9809052at2"/>
<dbReference type="InterPro" id="IPR050062">
    <property type="entry name" value="Pro-tRNA_synthetase"/>
</dbReference>